<protein>
    <submittedName>
        <fullName evidence="3">Uncharacterized protein</fullName>
    </submittedName>
</protein>
<sequence>MLKLGSTQKADAPEHAQTTTLVGEKDTNIIPVLIYRATRIKLVRDSRTKHAPALAQRGVHSSAYIPTYSGIKRPRHWEEVSSESRLLAANAGRYLESNDTPVTQGDESALIRANNNSTVIPRREPESLNSLTVIYIFVTIFSFGLLVGFISMLVARCKRAKKDGTRSPHLTQRDTNQPPESPTEIHSAYMEATQTRLSHHSSSVVSSNSSNARTDGGNPGYRSIDLSLTDHSATSTPTRMRKQAFAKTSSPIHMHTQAFAMTSSPLHMRTQPFSTSPPIHMRTQAFATTSSPIHMRKQASSTTSSPIHMRKRTYENLQSHQDYEADLLDGKESDIWISAMEPKIDGDEDVGVNETYVSARDSFLGDEMSIYDPSSSFDNTLLKTSSDFYSSESS</sequence>
<keyword evidence="4" id="KW-1185">Reference proteome</keyword>
<name>A0A024G231_9STRA</name>
<proteinExistence type="predicted"/>
<evidence type="ECO:0000313" key="3">
    <source>
        <dbReference type="EMBL" id="CCI40621.1"/>
    </source>
</evidence>
<dbReference type="Proteomes" id="UP000053237">
    <property type="component" value="Unassembled WGS sequence"/>
</dbReference>
<keyword evidence="2" id="KW-0812">Transmembrane</keyword>
<dbReference type="EMBL" id="CAIX01000010">
    <property type="protein sequence ID" value="CCI40621.1"/>
    <property type="molecule type" value="Genomic_DNA"/>
</dbReference>
<dbReference type="AlphaFoldDB" id="A0A024G231"/>
<feature type="compositionally biased region" description="Low complexity" evidence="1">
    <location>
        <begin position="200"/>
        <end position="211"/>
    </location>
</feature>
<gene>
    <name evidence="3" type="ORF">BN9_014050</name>
</gene>
<evidence type="ECO:0000256" key="2">
    <source>
        <dbReference type="SAM" id="Phobius"/>
    </source>
</evidence>
<organism evidence="3 4">
    <name type="scientific">Albugo candida</name>
    <dbReference type="NCBI Taxonomy" id="65357"/>
    <lineage>
        <taxon>Eukaryota</taxon>
        <taxon>Sar</taxon>
        <taxon>Stramenopiles</taxon>
        <taxon>Oomycota</taxon>
        <taxon>Peronosporomycetes</taxon>
        <taxon>Albuginales</taxon>
        <taxon>Albuginaceae</taxon>
        <taxon>Albugo</taxon>
    </lineage>
</organism>
<evidence type="ECO:0000313" key="4">
    <source>
        <dbReference type="Proteomes" id="UP000053237"/>
    </source>
</evidence>
<keyword evidence="2" id="KW-0472">Membrane</keyword>
<feature type="compositionally biased region" description="Polar residues" evidence="1">
    <location>
        <begin position="168"/>
        <end position="178"/>
    </location>
</feature>
<feature type="compositionally biased region" description="Polar residues" evidence="1">
    <location>
        <begin position="229"/>
        <end position="238"/>
    </location>
</feature>
<accession>A0A024G231</accession>
<keyword evidence="2" id="KW-1133">Transmembrane helix</keyword>
<dbReference type="InParanoid" id="A0A024G231"/>
<feature type="transmembrane region" description="Helical" evidence="2">
    <location>
        <begin position="133"/>
        <end position="155"/>
    </location>
</feature>
<feature type="region of interest" description="Disordered" evidence="1">
    <location>
        <begin position="161"/>
        <end position="238"/>
    </location>
</feature>
<reference evidence="3 4" key="1">
    <citation type="submission" date="2012-05" db="EMBL/GenBank/DDBJ databases">
        <title>Recombination and specialization in a pathogen metapopulation.</title>
        <authorList>
            <person name="Gardiner A."/>
            <person name="Kemen E."/>
            <person name="Schultz-Larsen T."/>
            <person name="MacLean D."/>
            <person name="Van Oosterhout C."/>
            <person name="Jones J.D.G."/>
        </authorList>
    </citation>
    <scope>NUCLEOTIDE SEQUENCE [LARGE SCALE GENOMIC DNA]</scope>
    <source>
        <strain evidence="3 4">Ac Nc2</strain>
    </source>
</reference>
<comment type="caution">
    <text evidence="3">The sequence shown here is derived from an EMBL/GenBank/DDBJ whole genome shotgun (WGS) entry which is preliminary data.</text>
</comment>
<evidence type="ECO:0000256" key="1">
    <source>
        <dbReference type="SAM" id="MobiDB-lite"/>
    </source>
</evidence>